<evidence type="ECO:0000313" key="2">
    <source>
        <dbReference type="EMBL" id="KAJ3563720.1"/>
    </source>
</evidence>
<reference evidence="2" key="1">
    <citation type="submission" date="2022-07" db="EMBL/GenBank/DDBJ databases">
        <title>Genome Sequence of Xylaria arbuscula.</title>
        <authorList>
            <person name="Buettner E."/>
        </authorList>
    </citation>
    <scope>NUCLEOTIDE SEQUENCE</scope>
    <source>
        <strain evidence="2">VT107</strain>
    </source>
</reference>
<evidence type="ECO:0000256" key="1">
    <source>
        <dbReference type="SAM" id="MobiDB-lite"/>
    </source>
</evidence>
<sequence>MDTKFEPHRQRRGAKPYADEHIDDQDESAKYEMKTPGDETLDRLRGETETIRDDEHVGDIMEIDSETPLLALPDAFKRTSSQKSVSLSEDNTGSLSYDGRENRLSSAHSLPQANHGRQTPIYRRGSSRITRTPSRTRNLPSRGAKTFMSLYDAIVRLLAALSKQERSPFRTSLPKQPDTVSHRGSSPGTYEDTVDFISQDVQPAPDQSSMSGIVLHTTSSDSPPTVADETGSRDEEWGWQKHRTHNMLIRLLQWKYEFDKGDLQILLSGTWVAGGAREQAVKPLLLSIGEKLSDLVEYWIDKPRMSEDFQKAVRRLNDYIQRGREALCYSQSRDDTSSITSETASGSSADSTHAVDQQLDEVDRDLDLLISMRFPTLLRGSLFQSRSKQRKNLVKRAPHLREKGKTKESDHWASAKRILCRTRLSWLDMRPSGNLELWFDVDKSLQLTMLISTEPTVFQPENVEGSIARHERDQSEPIESLTDRFSGLRTRPLDNKPRTDIIIIQVFRDKVAPKLHHEPNSWTDSLLESIDSIDFTVALLDSLPNWLLYTSLPHGKEFAKALGVSVQIKLLDEFWDSCVSLVDQLHGASPSRGHNGETQKAKQRRYVQSLLLHRVRRLQSLRINRSLVRVWDHMLAIMNDLVISLRDCTFVPKFEAETKKQPVYPSLNPALGERAEYSASWGSIRRERSNNNITPDIEVPNPVRIPPAHLLCYAVPATENGLGRSNKPLRRGPTGLAASTSSATEEMAESGISFCPIKFSAEFNNFNPWV</sequence>
<feature type="region of interest" description="Disordered" evidence="1">
    <location>
        <begin position="389"/>
        <end position="408"/>
    </location>
</feature>
<feature type="compositionally biased region" description="Polar residues" evidence="1">
    <location>
        <begin position="169"/>
        <end position="188"/>
    </location>
</feature>
<feature type="compositionally biased region" description="Polar residues" evidence="1">
    <location>
        <begin position="80"/>
        <end position="95"/>
    </location>
</feature>
<feature type="region of interest" description="Disordered" evidence="1">
    <location>
        <begin position="165"/>
        <end position="192"/>
    </location>
</feature>
<feature type="compositionally biased region" description="Low complexity" evidence="1">
    <location>
        <begin position="337"/>
        <end position="348"/>
    </location>
</feature>
<feature type="region of interest" description="Disordered" evidence="1">
    <location>
        <begin position="80"/>
        <end position="143"/>
    </location>
</feature>
<name>A0A9W8N930_9PEZI</name>
<feature type="compositionally biased region" description="Low complexity" evidence="1">
    <location>
        <begin position="123"/>
        <end position="137"/>
    </location>
</feature>
<dbReference type="AlphaFoldDB" id="A0A9W8N930"/>
<feature type="compositionally biased region" description="Basic residues" evidence="1">
    <location>
        <begin position="389"/>
        <end position="398"/>
    </location>
</feature>
<comment type="caution">
    <text evidence="2">The sequence shown here is derived from an EMBL/GenBank/DDBJ whole genome shotgun (WGS) entry which is preliminary data.</text>
</comment>
<gene>
    <name evidence="2" type="ORF">NPX13_g8100</name>
</gene>
<accession>A0A9W8N930</accession>
<feature type="compositionally biased region" description="Polar residues" evidence="1">
    <location>
        <begin position="104"/>
        <end position="117"/>
    </location>
</feature>
<feature type="region of interest" description="Disordered" evidence="1">
    <location>
        <begin position="331"/>
        <end position="355"/>
    </location>
</feature>
<evidence type="ECO:0000313" key="3">
    <source>
        <dbReference type="Proteomes" id="UP001148614"/>
    </source>
</evidence>
<organism evidence="2 3">
    <name type="scientific">Xylaria arbuscula</name>
    <dbReference type="NCBI Taxonomy" id="114810"/>
    <lineage>
        <taxon>Eukaryota</taxon>
        <taxon>Fungi</taxon>
        <taxon>Dikarya</taxon>
        <taxon>Ascomycota</taxon>
        <taxon>Pezizomycotina</taxon>
        <taxon>Sordariomycetes</taxon>
        <taxon>Xylariomycetidae</taxon>
        <taxon>Xylariales</taxon>
        <taxon>Xylariaceae</taxon>
        <taxon>Xylaria</taxon>
    </lineage>
</organism>
<dbReference type="Proteomes" id="UP001148614">
    <property type="component" value="Unassembled WGS sequence"/>
</dbReference>
<keyword evidence="3" id="KW-1185">Reference proteome</keyword>
<feature type="compositionally biased region" description="Basic and acidic residues" evidence="1">
    <location>
        <begin position="399"/>
        <end position="408"/>
    </location>
</feature>
<dbReference type="EMBL" id="JANPWZ010001716">
    <property type="protein sequence ID" value="KAJ3563720.1"/>
    <property type="molecule type" value="Genomic_DNA"/>
</dbReference>
<feature type="region of interest" description="Disordered" evidence="1">
    <location>
        <begin position="1"/>
        <end position="29"/>
    </location>
</feature>
<protein>
    <submittedName>
        <fullName evidence="2">Uncharacterized protein</fullName>
    </submittedName>
</protein>
<proteinExistence type="predicted"/>